<reference evidence="1" key="1">
    <citation type="journal article" date="2021" name="Genome Biol. Evol.">
        <title>A High-Quality Reference Genome for a Parasitic Bivalve with Doubly Uniparental Inheritance (Bivalvia: Unionida).</title>
        <authorList>
            <person name="Smith C.H."/>
        </authorList>
    </citation>
    <scope>NUCLEOTIDE SEQUENCE</scope>
    <source>
        <strain evidence="1">CHS0354</strain>
    </source>
</reference>
<gene>
    <name evidence="1" type="ORF">CHS0354_031427</name>
</gene>
<accession>A0AAE0RUJ9</accession>
<reference evidence="1" key="3">
    <citation type="submission" date="2023-05" db="EMBL/GenBank/DDBJ databases">
        <authorList>
            <person name="Smith C.H."/>
        </authorList>
    </citation>
    <scope>NUCLEOTIDE SEQUENCE</scope>
    <source>
        <strain evidence="1">CHS0354</strain>
        <tissue evidence="1">Mantle</tissue>
    </source>
</reference>
<reference evidence="1" key="2">
    <citation type="journal article" date="2021" name="Genome Biol. Evol.">
        <title>Developing a high-quality reference genome for a parasitic bivalve with doubly uniparental inheritance (Bivalvia: Unionida).</title>
        <authorList>
            <person name="Smith C.H."/>
        </authorList>
    </citation>
    <scope>NUCLEOTIDE SEQUENCE</scope>
    <source>
        <strain evidence="1">CHS0354</strain>
        <tissue evidence="1">Mantle</tissue>
    </source>
</reference>
<evidence type="ECO:0000313" key="2">
    <source>
        <dbReference type="Proteomes" id="UP001195483"/>
    </source>
</evidence>
<comment type="caution">
    <text evidence="1">The sequence shown here is derived from an EMBL/GenBank/DDBJ whole genome shotgun (WGS) entry which is preliminary data.</text>
</comment>
<dbReference type="EMBL" id="JAEAOA010001883">
    <property type="protein sequence ID" value="KAK3579907.1"/>
    <property type="molecule type" value="Genomic_DNA"/>
</dbReference>
<proteinExistence type="predicted"/>
<sequence length="71" mass="8386">MVVVARHALSDAMLNRIARNDRRNVSLKKTKVDAMLQSTRKILRELYYPFNVDLSLLLHDNKYLWDVDIEV</sequence>
<dbReference type="AlphaFoldDB" id="A0AAE0RUJ9"/>
<keyword evidence="2" id="KW-1185">Reference proteome</keyword>
<organism evidence="1 2">
    <name type="scientific">Potamilus streckersoni</name>
    <dbReference type="NCBI Taxonomy" id="2493646"/>
    <lineage>
        <taxon>Eukaryota</taxon>
        <taxon>Metazoa</taxon>
        <taxon>Spiralia</taxon>
        <taxon>Lophotrochozoa</taxon>
        <taxon>Mollusca</taxon>
        <taxon>Bivalvia</taxon>
        <taxon>Autobranchia</taxon>
        <taxon>Heteroconchia</taxon>
        <taxon>Palaeoheterodonta</taxon>
        <taxon>Unionida</taxon>
        <taxon>Unionoidea</taxon>
        <taxon>Unionidae</taxon>
        <taxon>Ambleminae</taxon>
        <taxon>Lampsilini</taxon>
        <taxon>Potamilus</taxon>
    </lineage>
</organism>
<evidence type="ECO:0000313" key="1">
    <source>
        <dbReference type="EMBL" id="KAK3579907.1"/>
    </source>
</evidence>
<name>A0AAE0RUJ9_9BIVA</name>
<dbReference type="Proteomes" id="UP001195483">
    <property type="component" value="Unassembled WGS sequence"/>
</dbReference>
<protein>
    <submittedName>
        <fullName evidence="1">Uncharacterized protein</fullName>
    </submittedName>
</protein>